<dbReference type="InterPro" id="IPR021245">
    <property type="entry name" value="DUF2790"/>
</dbReference>
<dbReference type="EMBL" id="AP015029">
    <property type="protein sequence ID" value="BAW25024.1"/>
    <property type="molecule type" value="Genomic_DNA"/>
</dbReference>
<sequence>MLKRHTHMKPLLILALVGMSSFALADEVKPVSSEPVAQQYDYSMNLDIKRVINLSTIPNVCEVVPATMTYEDHQGQVHTIQYRAMGEGCQQG</sequence>
<organism evidence="2 3">
    <name type="scientific">Pseudomonas putida</name>
    <name type="common">Arthrobacter siderocapsulatus</name>
    <dbReference type="NCBI Taxonomy" id="303"/>
    <lineage>
        <taxon>Bacteria</taxon>
        <taxon>Pseudomonadati</taxon>
        <taxon>Pseudomonadota</taxon>
        <taxon>Gammaproteobacteria</taxon>
        <taxon>Pseudomonadales</taxon>
        <taxon>Pseudomonadaceae</taxon>
        <taxon>Pseudomonas</taxon>
    </lineage>
</organism>
<name>A0A1L7NHW9_PSEPU</name>
<dbReference type="Pfam" id="PF10976">
    <property type="entry name" value="DUF2790"/>
    <property type="match status" value="1"/>
</dbReference>
<accession>A0A1L7NHW9</accession>
<evidence type="ECO:0008006" key="4">
    <source>
        <dbReference type="Google" id="ProtNLM"/>
    </source>
</evidence>
<dbReference type="Gene3D" id="2.30.140.50">
    <property type="entry name" value="Protein of unknown function DUF2790"/>
    <property type="match status" value="1"/>
</dbReference>
<feature type="chain" id="PRO_5013176922" description="DUF2790 domain-containing protein" evidence="1">
    <location>
        <begin position="26"/>
        <end position="92"/>
    </location>
</feature>
<reference evidence="2 3" key="1">
    <citation type="submission" date="2015-11" db="EMBL/GenBank/DDBJ databases">
        <title>Complete genome sequencing of a biphenyl-degrading bacterium, Pseudomonas putida KF715 (=NBRC110667).</title>
        <authorList>
            <person name="Suenaga H."/>
            <person name="Fujihara N."/>
            <person name="Watanabe T."/>
            <person name="Hirose J."/>
            <person name="Kimura N."/>
            <person name="Yamazoe A."/>
            <person name="Hosoyama A."/>
            <person name="Shimodaira J."/>
            <person name="Furukawa K."/>
        </authorList>
    </citation>
    <scope>NUCLEOTIDE SEQUENCE [LARGE SCALE GENOMIC DNA]</scope>
    <source>
        <strain evidence="2 3">KF715</strain>
    </source>
</reference>
<proteinExistence type="predicted"/>
<protein>
    <recommendedName>
        <fullName evidence="4">DUF2790 domain-containing protein</fullName>
    </recommendedName>
</protein>
<gene>
    <name evidence="2" type="ORF">KF715C_ch44510</name>
</gene>
<dbReference type="Proteomes" id="UP000218731">
    <property type="component" value="Chromosome 1"/>
</dbReference>
<dbReference type="AlphaFoldDB" id="A0A1L7NHW9"/>
<feature type="signal peptide" evidence="1">
    <location>
        <begin position="1"/>
        <end position="25"/>
    </location>
</feature>
<evidence type="ECO:0000313" key="2">
    <source>
        <dbReference type="EMBL" id="BAW25024.1"/>
    </source>
</evidence>
<keyword evidence="1" id="KW-0732">Signal</keyword>
<evidence type="ECO:0000313" key="3">
    <source>
        <dbReference type="Proteomes" id="UP000218731"/>
    </source>
</evidence>
<evidence type="ECO:0000256" key="1">
    <source>
        <dbReference type="SAM" id="SignalP"/>
    </source>
</evidence>